<feature type="compositionally biased region" description="Acidic residues" evidence="1">
    <location>
        <begin position="50"/>
        <end position="59"/>
    </location>
</feature>
<organism evidence="2 3">
    <name type="scientific">Blastomyces percursus</name>
    <dbReference type="NCBI Taxonomy" id="1658174"/>
    <lineage>
        <taxon>Eukaryota</taxon>
        <taxon>Fungi</taxon>
        <taxon>Dikarya</taxon>
        <taxon>Ascomycota</taxon>
        <taxon>Pezizomycotina</taxon>
        <taxon>Eurotiomycetes</taxon>
        <taxon>Eurotiomycetidae</taxon>
        <taxon>Onygenales</taxon>
        <taxon>Ajellomycetaceae</taxon>
        <taxon>Blastomyces</taxon>
    </lineage>
</organism>
<dbReference type="VEuPathDB" id="FungiDB:ACJ73_10317"/>
<evidence type="ECO:0000313" key="3">
    <source>
        <dbReference type="Proteomes" id="UP000242791"/>
    </source>
</evidence>
<name>A0A1J9Q0F6_9EURO</name>
<feature type="region of interest" description="Disordered" evidence="1">
    <location>
        <begin position="15"/>
        <end position="59"/>
    </location>
</feature>
<accession>A0A1J9Q0F6</accession>
<keyword evidence="3" id="KW-1185">Reference proteome</keyword>
<dbReference type="EMBL" id="LGTZ01003719">
    <property type="protein sequence ID" value="OJD09436.1"/>
    <property type="molecule type" value="Genomic_DNA"/>
</dbReference>
<protein>
    <submittedName>
        <fullName evidence="2">Uncharacterized protein</fullName>
    </submittedName>
</protein>
<dbReference type="Proteomes" id="UP000242791">
    <property type="component" value="Unassembled WGS sequence"/>
</dbReference>
<reference evidence="2 3" key="1">
    <citation type="submission" date="2015-08" db="EMBL/GenBank/DDBJ databases">
        <title>Emmonsia species relationships and genome sequence.</title>
        <authorList>
            <person name="Cuomo C.A."/>
            <person name="Schwartz I.S."/>
            <person name="Kenyon C."/>
            <person name="De Hoog G.S."/>
            <person name="Govender N.P."/>
            <person name="Botha A."/>
            <person name="Moreno L."/>
            <person name="De Vries M."/>
            <person name="Munoz J.F."/>
            <person name="Stielow J.B."/>
        </authorList>
    </citation>
    <scope>NUCLEOTIDE SEQUENCE [LARGE SCALE GENOMIC DNA]</scope>
    <source>
        <strain evidence="2 3">EI222</strain>
    </source>
</reference>
<dbReference type="AlphaFoldDB" id="A0A1J9Q0F6"/>
<gene>
    <name evidence="2" type="ORF">ACJ73_10317</name>
</gene>
<dbReference type="OrthoDB" id="447129at2759"/>
<sequence>MFRSQERVLREWRGVDGDDGGLLGGETVESTTIGNNGHDSGGGDTGGPDDIWDSDGGEGDIDILGNGDAMMTECTICGALMPHFAIRAHEVYHSVCS</sequence>
<dbReference type="STRING" id="1658174.A0A1J9Q0F6"/>
<evidence type="ECO:0000313" key="2">
    <source>
        <dbReference type="EMBL" id="OJD09436.1"/>
    </source>
</evidence>
<evidence type="ECO:0000256" key="1">
    <source>
        <dbReference type="SAM" id="MobiDB-lite"/>
    </source>
</evidence>
<comment type="caution">
    <text evidence="2">The sequence shown here is derived from an EMBL/GenBank/DDBJ whole genome shotgun (WGS) entry which is preliminary data.</text>
</comment>
<proteinExistence type="predicted"/>